<name>A0A6C0J4W1_9ZZZZ</name>
<evidence type="ECO:0000313" key="2">
    <source>
        <dbReference type="EMBL" id="QHU00353.1"/>
    </source>
</evidence>
<feature type="domain" description="FCP1 homology" evidence="1">
    <location>
        <begin position="1"/>
        <end position="163"/>
    </location>
</feature>
<dbReference type="AlphaFoldDB" id="A0A6C0J4W1"/>
<dbReference type="InterPro" id="IPR036412">
    <property type="entry name" value="HAD-like_sf"/>
</dbReference>
<dbReference type="PANTHER" id="PTHR12210">
    <property type="entry name" value="DULLARD PROTEIN PHOSPHATASE"/>
    <property type="match status" value="1"/>
</dbReference>
<organism evidence="2">
    <name type="scientific">viral metagenome</name>
    <dbReference type="NCBI Taxonomy" id="1070528"/>
    <lineage>
        <taxon>unclassified sequences</taxon>
        <taxon>metagenomes</taxon>
        <taxon>organismal metagenomes</taxon>
    </lineage>
</organism>
<proteinExistence type="predicted"/>
<dbReference type="SMART" id="SM00577">
    <property type="entry name" value="CPDc"/>
    <property type="match status" value="1"/>
</dbReference>
<accession>A0A6C0J4W1</accession>
<protein>
    <recommendedName>
        <fullName evidence="1">FCP1 homology domain-containing protein</fullName>
    </recommendedName>
</protein>
<dbReference type="EMBL" id="MN740327">
    <property type="protein sequence ID" value="QHU00353.1"/>
    <property type="molecule type" value="Genomic_DNA"/>
</dbReference>
<dbReference type="SUPFAM" id="SSF56784">
    <property type="entry name" value="HAD-like"/>
    <property type="match status" value="1"/>
</dbReference>
<evidence type="ECO:0000259" key="1">
    <source>
        <dbReference type="PROSITE" id="PS50969"/>
    </source>
</evidence>
<dbReference type="Gene3D" id="3.40.50.1000">
    <property type="entry name" value="HAD superfamily/HAD-like"/>
    <property type="match status" value="1"/>
</dbReference>
<dbReference type="PROSITE" id="PS50969">
    <property type="entry name" value="FCP1"/>
    <property type="match status" value="1"/>
</dbReference>
<dbReference type="Pfam" id="PF03031">
    <property type="entry name" value="NIF"/>
    <property type="match status" value="1"/>
</dbReference>
<sequence>MNIVLDLDETLVSVSSKPYKSYDFSFELGTFKYYAKKRPNLTLFLRYIFKYFNTVNVWTAATRPYAEQILNNILNKTQLLKLNYFLTREDLLITKNGDISKPLQKIFKSPSNKKGLRPNNTIMIDDKKSAVINNLGNAIIVPVFKGSTKDIALAKLMIVLDGILKYGPEMSLCKYKKEFTLNELTKL</sequence>
<dbReference type="InterPro" id="IPR004274">
    <property type="entry name" value="FCP1_dom"/>
</dbReference>
<dbReference type="InterPro" id="IPR050365">
    <property type="entry name" value="TIM50"/>
</dbReference>
<reference evidence="2" key="1">
    <citation type="journal article" date="2020" name="Nature">
        <title>Giant virus diversity and host interactions through global metagenomics.</title>
        <authorList>
            <person name="Schulz F."/>
            <person name="Roux S."/>
            <person name="Paez-Espino D."/>
            <person name="Jungbluth S."/>
            <person name="Walsh D.A."/>
            <person name="Denef V.J."/>
            <person name="McMahon K.D."/>
            <person name="Konstantinidis K.T."/>
            <person name="Eloe-Fadrosh E.A."/>
            <person name="Kyrpides N.C."/>
            <person name="Woyke T."/>
        </authorList>
    </citation>
    <scope>NUCLEOTIDE SEQUENCE</scope>
    <source>
        <strain evidence="2">GVMAG-M-3300025860-20</strain>
    </source>
</reference>
<dbReference type="InterPro" id="IPR023214">
    <property type="entry name" value="HAD_sf"/>
</dbReference>